<dbReference type="Proteomes" id="UP000830835">
    <property type="component" value="Unassembled WGS sequence"/>
</dbReference>
<feature type="domain" description="Rieske" evidence="6">
    <location>
        <begin position="15"/>
        <end position="117"/>
    </location>
</feature>
<evidence type="ECO:0000259" key="6">
    <source>
        <dbReference type="PROSITE" id="PS51296"/>
    </source>
</evidence>
<dbReference type="PROSITE" id="PS51296">
    <property type="entry name" value="RIESKE"/>
    <property type="match status" value="1"/>
</dbReference>
<evidence type="ECO:0000256" key="2">
    <source>
        <dbReference type="ARBA" id="ARBA00022723"/>
    </source>
</evidence>
<dbReference type="RefSeq" id="WP_244350114.1">
    <property type="nucleotide sequence ID" value="NZ_JAFIRA010000016.1"/>
</dbReference>
<dbReference type="InterPro" id="IPR036922">
    <property type="entry name" value="Rieske_2Fe-2S_sf"/>
</dbReference>
<evidence type="ECO:0000256" key="4">
    <source>
        <dbReference type="ARBA" id="ARBA00023004"/>
    </source>
</evidence>
<dbReference type="CDD" id="cd03469">
    <property type="entry name" value="Rieske_RO_Alpha_N"/>
    <property type="match status" value="1"/>
</dbReference>
<keyword evidence="1" id="KW-0001">2Fe-2S</keyword>
<evidence type="ECO:0000256" key="3">
    <source>
        <dbReference type="ARBA" id="ARBA00023002"/>
    </source>
</evidence>
<evidence type="ECO:0000313" key="7">
    <source>
        <dbReference type="EMBL" id="MCJ2542833.1"/>
    </source>
</evidence>
<protein>
    <submittedName>
        <fullName evidence="7">Rieske 2Fe-2S domain-containing protein</fullName>
    </submittedName>
</protein>
<evidence type="ECO:0000256" key="1">
    <source>
        <dbReference type="ARBA" id="ARBA00022714"/>
    </source>
</evidence>
<reference evidence="7" key="1">
    <citation type="submission" date="2021-02" db="EMBL/GenBank/DDBJ databases">
        <title>The CRISPR/cas machinery reduction and long-range gene transfer in the hot spring cyanobacterium Synechococcus.</title>
        <authorList>
            <person name="Dvorak P."/>
            <person name="Jahodarova E."/>
            <person name="Hasler P."/>
            <person name="Poulickova A."/>
        </authorList>
    </citation>
    <scope>NUCLEOTIDE SEQUENCE</scope>
    <source>
        <strain evidence="7">Rupite</strain>
    </source>
</reference>
<dbReference type="SUPFAM" id="SSF55961">
    <property type="entry name" value="Bet v1-like"/>
    <property type="match status" value="1"/>
</dbReference>
<dbReference type="InterPro" id="IPR017941">
    <property type="entry name" value="Rieske_2Fe-2S"/>
</dbReference>
<dbReference type="PANTHER" id="PTHR21266">
    <property type="entry name" value="IRON-SULFUR DOMAIN CONTAINING PROTEIN"/>
    <property type="match status" value="1"/>
</dbReference>
<dbReference type="InterPro" id="IPR050584">
    <property type="entry name" value="Cholesterol_7-desaturase"/>
</dbReference>
<dbReference type="Gene3D" id="2.102.10.10">
    <property type="entry name" value="Rieske [2Fe-2S] iron-sulphur domain"/>
    <property type="match status" value="1"/>
</dbReference>
<dbReference type="EMBL" id="JAFIRA010000016">
    <property type="protein sequence ID" value="MCJ2542833.1"/>
    <property type="molecule type" value="Genomic_DNA"/>
</dbReference>
<sequence>MQDVRRCGVNLDYWWPVAHERSFPARGLLGVRIGALELLVFRSPTGHYSVFEDACPHKRVRLSRFGEVVGSELMCGYHGWRFTAQGKCSLTPGFNGLAAKFCLKSYPVRQYGGWIWAFPGDPARTEERALPVIPPATDPRYHPIPMEGPVHCHFSYMTENATDLFHAQLHRSQQPWVNPVLLHLESDERTVRALYEVEAPRLLAALIGQRGKNRIQVTYEYPYFHLASEDGAFYLFVVYVPTSSTSIWVHSTFYFRHVFGIPWILAIAASGVGSGHLPSGVWAGSPRCGGGTKSL</sequence>
<dbReference type="SUPFAM" id="SSF50022">
    <property type="entry name" value="ISP domain"/>
    <property type="match status" value="1"/>
</dbReference>
<organism evidence="7 8">
    <name type="scientific">Thermostichus vulcanus str. 'Rupite'</name>
    <dbReference type="NCBI Taxonomy" id="2813851"/>
    <lineage>
        <taxon>Bacteria</taxon>
        <taxon>Bacillati</taxon>
        <taxon>Cyanobacteriota</taxon>
        <taxon>Cyanophyceae</taxon>
        <taxon>Thermostichales</taxon>
        <taxon>Thermostichaceae</taxon>
        <taxon>Thermostichus</taxon>
    </lineage>
</organism>
<name>A0ABT0CAN6_THEVL</name>
<evidence type="ECO:0000256" key="5">
    <source>
        <dbReference type="ARBA" id="ARBA00023014"/>
    </source>
</evidence>
<proteinExistence type="predicted"/>
<keyword evidence="3" id="KW-0560">Oxidoreductase</keyword>
<accession>A0ABT0CAN6</accession>
<keyword evidence="2" id="KW-0479">Metal-binding</keyword>
<comment type="caution">
    <text evidence="7">The sequence shown here is derived from an EMBL/GenBank/DDBJ whole genome shotgun (WGS) entry which is preliminary data.</text>
</comment>
<keyword evidence="8" id="KW-1185">Reference proteome</keyword>
<dbReference type="PANTHER" id="PTHR21266:SF60">
    <property type="entry name" value="3-KETOSTEROID-9-ALPHA-MONOOXYGENASE, OXYGENASE COMPONENT"/>
    <property type="match status" value="1"/>
</dbReference>
<gene>
    <name evidence="7" type="ORF">JX360_07930</name>
</gene>
<dbReference type="Pfam" id="PF00355">
    <property type="entry name" value="Rieske"/>
    <property type="match status" value="1"/>
</dbReference>
<keyword evidence="5" id="KW-0411">Iron-sulfur</keyword>
<keyword evidence="4" id="KW-0408">Iron</keyword>
<evidence type="ECO:0000313" key="8">
    <source>
        <dbReference type="Proteomes" id="UP000830835"/>
    </source>
</evidence>